<feature type="domain" description="C2H2-type" evidence="13">
    <location>
        <begin position="111"/>
        <end position="134"/>
    </location>
</feature>
<evidence type="ECO:0000256" key="12">
    <source>
        <dbReference type="SAM" id="MobiDB-lite"/>
    </source>
</evidence>
<evidence type="ECO:0000256" key="1">
    <source>
        <dbReference type="ARBA" id="ARBA00004123"/>
    </source>
</evidence>
<evidence type="ECO:0000256" key="8">
    <source>
        <dbReference type="ARBA" id="ARBA00023125"/>
    </source>
</evidence>
<evidence type="ECO:0000256" key="11">
    <source>
        <dbReference type="PROSITE-ProRule" id="PRU00042"/>
    </source>
</evidence>
<dbReference type="GO" id="GO:0000978">
    <property type="term" value="F:RNA polymerase II cis-regulatory region sequence-specific DNA binding"/>
    <property type="evidence" value="ECO:0007669"/>
    <property type="project" value="TreeGrafter"/>
</dbReference>
<dbReference type="PANTHER" id="PTHR23226:SF377">
    <property type="entry name" value="ZINC FINGER AND SCAN DOMAIN-CONTAINING PROTEIN 20"/>
    <property type="match status" value="1"/>
</dbReference>
<keyword evidence="6" id="KW-0862">Zinc</keyword>
<evidence type="ECO:0000313" key="14">
    <source>
        <dbReference type="Ensembl" id="ENSSGRP00000034442.1"/>
    </source>
</evidence>
<dbReference type="Pfam" id="PF13894">
    <property type="entry name" value="zf-C2H2_4"/>
    <property type="match status" value="1"/>
</dbReference>
<evidence type="ECO:0000256" key="2">
    <source>
        <dbReference type="ARBA" id="ARBA00006991"/>
    </source>
</evidence>
<dbReference type="PANTHER" id="PTHR23226">
    <property type="entry name" value="ZINC FINGER AND SCAN DOMAIN-CONTAINING"/>
    <property type="match status" value="1"/>
</dbReference>
<dbReference type="FunFam" id="3.30.160.60:FF:000100">
    <property type="entry name" value="Zinc finger 45-like"/>
    <property type="match status" value="1"/>
</dbReference>
<dbReference type="SUPFAM" id="SSF57667">
    <property type="entry name" value="beta-beta-alpha zinc fingers"/>
    <property type="match status" value="2"/>
</dbReference>
<dbReference type="GO" id="GO:0005634">
    <property type="term" value="C:nucleus"/>
    <property type="evidence" value="ECO:0007669"/>
    <property type="project" value="UniProtKB-SubCell"/>
</dbReference>
<dbReference type="Gene3D" id="3.30.160.60">
    <property type="entry name" value="Classic Zinc Finger"/>
    <property type="match status" value="3"/>
</dbReference>
<accession>A0A672MGK1</accession>
<keyword evidence="8" id="KW-0238">DNA-binding</keyword>
<evidence type="ECO:0000256" key="3">
    <source>
        <dbReference type="ARBA" id="ARBA00022723"/>
    </source>
</evidence>
<feature type="domain" description="C2H2-type" evidence="13">
    <location>
        <begin position="82"/>
        <end position="110"/>
    </location>
</feature>
<dbReference type="Ensembl" id="ENSSGRT00000036968.1">
    <property type="protein sequence ID" value="ENSSGRP00000034442.1"/>
    <property type="gene ID" value="ENSSGRG00000019107.1"/>
</dbReference>
<evidence type="ECO:0000256" key="10">
    <source>
        <dbReference type="ARBA" id="ARBA00023242"/>
    </source>
</evidence>
<keyword evidence="10" id="KW-0539">Nucleus</keyword>
<dbReference type="OMA" id="TFTCKES"/>
<dbReference type="PROSITE" id="PS50157">
    <property type="entry name" value="ZINC_FINGER_C2H2_2"/>
    <property type="match status" value="3"/>
</dbReference>
<name>A0A672MGK1_SINGR</name>
<reference evidence="14" key="1">
    <citation type="submission" date="2025-08" db="UniProtKB">
        <authorList>
            <consortium name="Ensembl"/>
        </authorList>
    </citation>
    <scope>IDENTIFICATION</scope>
</reference>
<protein>
    <recommendedName>
        <fullName evidence="13">C2H2-type domain-containing protein</fullName>
    </recommendedName>
</protein>
<evidence type="ECO:0000256" key="9">
    <source>
        <dbReference type="ARBA" id="ARBA00023163"/>
    </source>
</evidence>
<keyword evidence="7" id="KW-0805">Transcription regulation</keyword>
<feature type="region of interest" description="Disordered" evidence="12">
    <location>
        <begin position="138"/>
        <end position="159"/>
    </location>
</feature>
<evidence type="ECO:0000256" key="4">
    <source>
        <dbReference type="ARBA" id="ARBA00022737"/>
    </source>
</evidence>
<dbReference type="FunFam" id="3.30.160.60:FF:000414">
    <property type="entry name" value="Zinc finger protein 398"/>
    <property type="match status" value="1"/>
</dbReference>
<dbReference type="AlphaFoldDB" id="A0A672MGK1"/>
<dbReference type="PROSITE" id="PS00028">
    <property type="entry name" value="ZINC_FINGER_C2H2_1"/>
    <property type="match status" value="2"/>
</dbReference>
<dbReference type="GO" id="GO:0000981">
    <property type="term" value="F:DNA-binding transcription factor activity, RNA polymerase II-specific"/>
    <property type="evidence" value="ECO:0007669"/>
    <property type="project" value="TreeGrafter"/>
</dbReference>
<comment type="subcellular location">
    <subcellularLocation>
        <location evidence="1">Nucleus</location>
    </subcellularLocation>
</comment>
<proteinExistence type="inferred from homology"/>
<evidence type="ECO:0000313" key="15">
    <source>
        <dbReference type="Proteomes" id="UP000472262"/>
    </source>
</evidence>
<evidence type="ECO:0000256" key="6">
    <source>
        <dbReference type="ARBA" id="ARBA00022833"/>
    </source>
</evidence>
<dbReference type="SMART" id="SM00355">
    <property type="entry name" value="ZnF_C2H2"/>
    <property type="match status" value="3"/>
</dbReference>
<dbReference type="InterPro" id="IPR036236">
    <property type="entry name" value="Znf_C2H2_sf"/>
</dbReference>
<dbReference type="GO" id="GO:0008270">
    <property type="term" value="F:zinc ion binding"/>
    <property type="evidence" value="ECO:0007669"/>
    <property type="project" value="UniProtKB-KW"/>
</dbReference>
<keyword evidence="5 11" id="KW-0863">Zinc-finger</keyword>
<comment type="similarity">
    <text evidence="2">Belongs to the krueppel C2H2-type zinc-finger protein family.</text>
</comment>
<dbReference type="InterPro" id="IPR013087">
    <property type="entry name" value="Znf_C2H2_type"/>
</dbReference>
<keyword evidence="15" id="KW-1185">Reference proteome</keyword>
<evidence type="ECO:0000256" key="7">
    <source>
        <dbReference type="ARBA" id="ARBA00023015"/>
    </source>
</evidence>
<keyword evidence="3" id="KW-0479">Metal-binding</keyword>
<dbReference type="Pfam" id="PF00096">
    <property type="entry name" value="zf-C2H2"/>
    <property type="match status" value="2"/>
</dbReference>
<reference evidence="14" key="2">
    <citation type="submission" date="2025-09" db="UniProtKB">
        <authorList>
            <consortium name="Ensembl"/>
        </authorList>
    </citation>
    <scope>IDENTIFICATION</scope>
</reference>
<dbReference type="Proteomes" id="UP000472262">
    <property type="component" value="Unassembled WGS sequence"/>
</dbReference>
<sequence>MNVKEEQDLSEVEEKYQCQKAHDVIAGETSVSCSKTEKRCSQRNIQRKKVKRPFSCSQCGNAFTRKKYLNNHMSIHNRIKTFTCSECGNTFKQKRRLDEHMTIVPNGKRAFTCSGCGNTFTCKESLKNHMKIHALLEGHSKRESKKPGRPSVEGGEMPQRLTERHWLRVADDRPDCVVCSDRARSKGLMPNIFLIYSRSLSLSPFKQQTFEILMSKSSIFSKKPWRLKG</sequence>
<dbReference type="InParanoid" id="A0A672MGK1"/>
<dbReference type="FunFam" id="3.30.160.60:FF:001156">
    <property type="entry name" value="Zinc finger protein 407"/>
    <property type="match status" value="1"/>
</dbReference>
<keyword evidence="9" id="KW-0804">Transcription</keyword>
<evidence type="ECO:0000256" key="5">
    <source>
        <dbReference type="ARBA" id="ARBA00022771"/>
    </source>
</evidence>
<evidence type="ECO:0000259" key="13">
    <source>
        <dbReference type="PROSITE" id="PS50157"/>
    </source>
</evidence>
<organism evidence="14 15">
    <name type="scientific">Sinocyclocheilus grahami</name>
    <name type="common">Dianchi golden-line fish</name>
    <name type="synonym">Barbus grahami</name>
    <dbReference type="NCBI Taxonomy" id="75366"/>
    <lineage>
        <taxon>Eukaryota</taxon>
        <taxon>Metazoa</taxon>
        <taxon>Chordata</taxon>
        <taxon>Craniata</taxon>
        <taxon>Vertebrata</taxon>
        <taxon>Euteleostomi</taxon>
        <taxon>Actinopterygii</taxon>
        <taxon>Neopterygii</taxon>
        <taxon>Teleostei</taxon>
        <taxon>Ostariophysi</taxon>
        <taxon>Cypriniformes</taxon>
        <taxon>Cyprinidae</taxon>
        <taxon>Cyprininae</taxon>
        <taxon>Sinocyclocheilus</taxon>
    </lineage>
</organism>
<feature type="domain" description="C2H2-type" evidence="13">
    <location>
        <begin position="54"/>
        <end position="81"/>
    </location>
</feature>
<keyword evidence="4" id="KW-0677">Repeat</keyword>